<name>A0A9Y4NKX1_9TELE</name>
<keyword evidence="1" id="KW-1185">Reference proteome</keyword>
<dbReference type="Proteomes" id="UP000694891">
    <property type="component" value="Unplaced"/>
</dbReference>
<proteinExistence type="predicted"/>
<accession>A0A9Y4NKX1</accession>
<sequence length="81" mass="8966">MPFQVQPSTMASVVKGLYSLRPEWAQLAPALFSGFIPQINPPAVESLLSDYAAHDQKLQMELSMNGFPRGDQSRKRASEDS</sequence>
<organism evidence="1 2">
    <name type="scientific">Stegastes partitus</name>
    <name type="common">bicolor damselfish</name>
    <dbReference type="NCBI Taxonomy" id="144197"/>
    <lineage>
        <taxon>Eukaryota</taxon>
        <taxon>Metazoa</taxon>
        <taxon>Chordata</taxon>
        <taxon>Craniata</taxon>
        <taxon>Vertebrata</taxon>
        <taxon>Euteleostomi</taxon>
        <taxon>Actinopterygii</taxon>
        <taxon>Neopterygii</taxon>
        <taxon>Teleostei</taxon>
        <taxon>Neoteleostei</taxon>
        <taxon>Acanthomorphata</taxon>
        <taxon>Ovalentaria</taxon>
        <taxon>Pomacentridae</taxon>
        <taxon>Stegastes</taxon>
    </lineage>
</organism>
<dbReference type="PANTHER" id="PTHR46636:SF1">
    <property type="entry name" value="CDK2-ASSOCIATED AND CULLIN DOMAIN-CONTAINING PROTEIN 1"/>
    <property type="match status" value="1"/>
</dbReference>
<dbReference type="RefSeq" id="XP_008299231.1">
    <property type="nucleotide sequence ID" value="XM_008301009.1"/>
</dbReference>
<dbReference type="PANTHER" id="PTHR46636">
    <property type="entry name" value="CDK2-ASSOCIATED AND CULLIN DOMAIN-CONTAINING PROTEIN 1"/>
    <property type="match status" value="1"/>
</dbReference>
<dbReference type="AlphaFoldDB" id="A0A9Y4NKX1"/>
<dbReference type="InterPro" id="IPR042652">
    <property type="entry name" value="CACUL1"/>
</dbReference>
<dbReference type="GO" id="GO:0000082">
    <property type="term" value="P:G1/S transition of mitotic cell cycle"/>
    <property type="evidence" value="ECO:0007669"/>
    <property type="project" value="TreeGrafter"/>
</dbReference>
<protein>
    <submittedName>
        <fullName evidence="2">CDK2-associated and cullin domain-containing protein 1</fullName>
    </submittedName>
</protein>
<gene>
    <name evidence="2" type="primary">LOC103371624</name>
</gene>
<reference evidence="2" key="1">
    <citation type="submission" date="2025-08" db="UniProtKB">
        <authorList>
            <consortium name="RefSeq"/>
        </authorList>
    </citation>
    <scope>IDENTIFICATION</scope>
</reference>
<evidence type="ECO:0000313" key="2">
    <source>
        <dbReference type="RefSeq" id="XP_008299231.1"/>
    </source>
</evidence>
<evidence type="ECO:0000313" key="1">
    <source>
        <dbReference type="Proteomes" id="UP000694891"/>
    </source>
</evidence>
<dbReference type="GO" id="GO:0019901">
    <property type="term" value="F:protein kinase binding"/>
    <property type="evidence" value="ECO:0007669"/>
    <property type="project" value="TreeGrafter"/>
</dbReference>